<proteinExistence type="predicted"/>
<evidence type="ECO:0000313" key="1">
    <source>
        <dbReference type="EMBL" id="GAF96123.1"/>
    </source>
</evidence>
<dbReference type="AlphaFoldDB" id="X0TRD9"/>
<gene>
    <name evidence="1" type="ORF">S01H1_30234</name>
</gene>
<name>X0TRD9_9ZZZZ</name>
<comment type="caution">
    <text evidence="1">The sequence shown here is derived from an EMBL/GenBank/DDBJ whole genome shotgun (WGS) entry which is preliminary data.</text>
</comment>
<accession>X0TRD9</accession>
<protein>
    <submittedName>
        <fullName evidence="1">Uncharacterized protein</fullName>
    </submittedName>
</protein>
<sequence>CAKYSWLIRPQAYLLNTYWSAMQPFTVVGFEFPEFELPDNFTFCSLYPESCPADEWSNALIHFLNTRDEYLFVFLLDDYWPIRKVDNVGIETLAEYMRIHTDVLRMDLTDDRLYAGGRFDVESWGHYDIIETAFETPYQMSLQAGIWNRELMLEVLVPGKTPWETELQTQPPEGMRVLGTRQMPIRYANIYKNGEIIQEQLDRVPQEHRDTILQWMPE</sequence>
<organism evidence="1">
    <name type="scientific">marine sediment metagenome</name>
    <dbReference type="NCBI Taxonomy" id="412755"/>
    <lineage>
        <taxon>unclassified sequences</taxon>
        <taxon>metagenomes</taxon>
        <taxon>ecological metagenomes</taxon>
    </lineage>
</organism>
<reference evidence="1" key="1">
    <citation type="journal article" date="2014" name="Front. Microbiol.">
        <title>High frequency of phylogenetically diverse reductive dehalogenase-homologous genes in deep subseafloor sedimentary metagenomes.</title>
        <authorList>
            <person name="Kawai M."/>
            <person name="Futagami T."/>
            <person name="Toyoda A."/>
            <person name="Takaki Y."/>
            <person name="Nishi S."/>
            <person name="Hori S."/>
            <person name="Arai W."/>
            <person name="Tsubouchi T."/>
            <person name="Morono Y."/>
            <person name="Uchiyama I."/>
            <person name="Ito T."/>
            <person name="Fujiyama A."/>
            <person name="Inagaki F."/>
            <person name="Takami H."/>
        </authorList>
    </citation>
    <scope>NUCLEOTIDE SEQUENCE</scope>
    <source>
        <strain evidence="1">Expedition CK06-06</strain>
    </source>
</reference>
<feature type="non-terminal residue" evidence="1">
    <location>
        <position position="1"/>
    </location>
</feature>
<dbReference type="EMBL" id="BARS01018586">
    <property type="protein sequence ID" value="GAF96123.1"/>
    <property type="molecule type" value="Genomic_DNA"/>
</dbReference>